<evidence type="ECO:0000313" key="3">
    <source>
        <dbReference type="Proteomes" id="UP001231616"/>
    </source>
</evidence>
<comment type="caution">
    <text evidence="2">The sequence shown here is derived from an EMBL/GenBank/DDBJ whole genome shotgun (WGS) entry which is preliminary data.</text>
</comment>
<protein>
    <recommendedName>
        <fullName evidence="4">Adhesin domain-containing protein</fullName>
    </recommendedName>
</protein>
<dbReference type="Proteomes" id="UP001231616">
    <property type="component" value="Unassembled WGS sequence"/>
</dbReference>
<evidence type="ECO:0008006" key="4">
    <source>
        <dbReference type="Google" id="ProtNLM"/>
    </source>
</evidence>
<accession>A0ABT9H254</accession>
<keyword evidence="3" id="KW-1185">Reference proteome</keyword>
<evidence type="ECO:0000256" key="1">
    <source>
        <dbReference type="SAM" id="SignalP"/>
    </source>
</evidence>
<gene>
    <name evidence="2" type="ORF">Q3O60_14470</name>
</gene>
<name>A0ABT9H254_9GAMM</name>
<proteinExistence type="predicted"/>
<evidence type="ECO:0000313" key="2">
    <source>
        <dbReference type="EMBL" id="MDP4537394.1"/>
    </source>
</evidence>
<organism evidence="2 3">
    <name type="scientific">Alkalimonas collagenimarina</name>
    <dbReference type="NCBI Taxonomy" id="400390"/>
    <lineage>
        <taxon>Bacteria</taxon>
        <taxon>Pseudomonadati</taxon>
        <taxon>Pseudomonadota</taxon>
        <taxon>Gammaproteobacteria</taxon>
        <taxon>Alkalimonas</taxon>
    </lineage>
</organism>
<reference evidence="2 3" key="1">
    <citation type="submission" date="2023-08" db="EMBL/GenBank/DDBJ databases">
        <authorList>
            <person name="Joshi A."/>
            <person name="Thite S."/>
        </authorList>
    </citation>
    <scope>NUCLEOTIDE SEQUENCE [LARGE SCALE GENOMIC DNA]</scope>
    <source>
        <strain evidence="2 3">AC40</strain>
    </source>
</reference>
<dbReference type="RefSeq" id="WP_305894656.1">
    <property type="nucleotide sequence ID" value="NZ_JAUZVZ010000024.1"/>
</dbReference>
<sequence length="205" mass="22409">MKVQLNLAALFGVLLSWSVHADTKNITMELDAAQLQQLHLQVGVGQIKLSTANTDKIQLRVDVTGEKRWWFFSHKVGDIELTKQRDGSKLSLSIDKDNTKQDWQLTIPESLAVRIDLGVGQFFAEQFIADAFVDVSVGQVSANLDTTHYQKILLTAGVGNVQLKNAPKETKSERHLVGGTLELEGSGQASFEASVGVGDISIAHQ</sequence>
<feature type="signal peptide" evidence="1">
    <location>
        <begin position="1"/>
        <end position="21"/>
    </location>
</feature>
<keyword evidence="1" id="KW-0732">Signal</keyword>
<feature type="chain" id="PRO_5046431302" description="Adhesin domain-containing protein" evidence="1">
    <location>
        <begin position="22"/>
        <end position="205"/>
    </location>
</feature>
<dbReference type="EMBL" id="JAUZVZ010000024">
    <property type="protein sequence ID" value="MDP4537394.1"/>
    <property type="molecule type" value="Genomic_DNA"/>
</dbReference>